<dbReference type="CDD" id="cd02440">
    <property type="entry name" value="AdoMet_MTases"/>
    <property type="match status" value="1"/>
</dbReference>
<dbReference type="InterPro" id="IPR029063">
    <property type="entry name" value="SAM-dependent_MTases_sf"/>
</dbReference>
<evidence type="ECO:0000313" key="1">
    <source>
        <dbReference type="EMBL" id="MBB5316329.1"/>
    </source>
</evidence>
<proteinExistence type="predicted"/>
<comment type="caution">
    <text evidence="1">The sequence shown here is derived from an EMBL/GenBank/DDBJ whole genome shotgun (WGS) entry which is preliminary data.</text>
</comment>
<keyword evidence="2" id="KW-1185">Reference proteome</keyword>
<sequence>MLENIKAFLKNVPVLGHGLLQLRRAQFRNSVDYWDQRYRKGGDSGAGSYNRLAEFKANFLNTFVEQHHVSSVIEHGCGDGAQLQLARYPAYTGVDISPKAVEICRTLFAGDPTKRFFEASLLPAAIKADLALSLDVIYHLVEDHVFHAYMQELFASASRFVVVYSSNMTQDWPYKHVHHRTFTDWVAKNQPRWFLQSRTPNDYPYDPANPDETSFADFYVFAATS</sequence>
<protein>
    <submittedName>
        <fullName evidence="1">SAM-dependent methyltransferase</fullName>
    </submittedName>
</protein>
<dbReference type="AlphaFoldDB" id="A0A7W8IFM5"/>
<name>A0A7W8IFM5_9BACT</name>
<dbReference type="Pfam" id="PF13489">
    <property type="entry name" value="Methyltransf_23"/>
    <property type="match status" value="1"/>
</dbReference>
<dbReference type="GO" id="GO:0032259">
    <property type="term" value="P:methylation"/>
    <property type="evidence" value="ECO:0007669"/>
    <property type="project" value="UniProtKB-KW"/>
</dbReference>
<dbReference type="SUPFAM" id="SSF53335">
    <property type="entry name" value="S-adenosyl-L-methionine-dependent methyltransferases"/>
    <property type="match status" value="1"/>
</dbReference>
<dbReference type="GO" id="GO:0008168">
    <property type="term" value="F:methyltransferase activity"/>
    <property type="evidence" value="ECO:0007669"/>
    <property type="project" value="UniProtKB-KW"/>
</dbReference>
<evidence type="ECO:0000313" key="2">
    <source>
        <dbReference type="Proteomes" id="UP000568106"/>
    </source>
</evidence>
<keyword evidence="1" id="KW-0808">Transferase</keyword>
<organism evidence="1 2">
    <name type="scientific">Tunturiibacter empetritectus</name>
    <dbReference type="NCBI Taxonomy" id="3069691"/>
    <lineage>
        <taxon>Bacteria</taxon>
        <taxon>Pseudomonadati</taxon>
        <taxon>Acidobacteriota</taxon>
        <taxon>Terriglobia</taxon>
        <taxon>Terriglobales</taxon>
        <taxon>Acidobacteriaceae</taxon>
        <taxon>Tunturiibacter</taxon>
    </lineage>
</organism>
<dbReference type="EMBL" id="JACHDY010000001">
    <property type="protein sequence ID" value="MBB5316329.1"/>
    <property type="molecule type" value="Genomic_DNA"/>
</dbReference>
<keyword evidence="1" id="KW-0489">Methyltransferase</keyword>
<accession>A0A7W8IFM5</accession>
<dbReference type="Proteomes" id="UP000568106">
    <property type="component" value="Unassembled WGS sequence"/>
</dbReference>
<gene>
    <name evidence="1" type="ORF">HDF09_000979</name>
</gene>
<dbReference type="Gene3D" id="3.40.50.150">
    <property type="entry name" value="Vaccinia Virus protein VP39"/>
    <property type="match status" value="1"/>
</dbReference>
<reference evidence="1" key="1">
    <citation type="submission" date="2020-08" db="EMBL/GenBank/DDBJ databases">
        <title>Genomic Encyclopedia of Type Strains, Phase IV (KMG-V): Genome sequencing to study the core and pangenomes of soil and plant-associated prokaryotes.</title>
        <authorList>
            <person name="Whitman W."/>
        </authorList>
    </citation>
    <scope>NUCLEOTIDE SEQUENCE [LARGE SCALE GENOMIC DNA]</scope>
    <source>
        <strain evidence="1">M8UP27</strain>
    </source>
</reference>